<reference evidence="2" key="2">
    <citation type="submission" date="2015-01" db="EMBL/GenBank/DDBJ databases">
        <title>Evolutionary Origins and Diversification of the Mycorrhizal Mutualists.</title>
        <authorList>
            <consortium name="DOE Joint Genome Institute"/>
            <consortium name="Mycorrhizal Genomics Consortium"/>
            <person name="Kohler A."/>
            <person name="Kuo A."/>
            <person name="Nagy L.G."/>
            <person name="Floudas D."/>
            <person name="Copeland A."/>
            <person name="Barry K.W."/>
            <person name="Cichocki N."/>
            <person name="Veneault-Fourrey C."/>
            <person name="LaButti K."/>
            <person name="Lindquist E.A."/>
            <person name="Lipzen A."/>
            <person name="Lundell T."/>
            <person name="Morin E."/>
            <person name="Murat C."/>
            <person name="Riley R."/>
            <person name="Ohm R."/>
            <person name="Sun H."/>
            <person name="Tunlid A."/>
            <person name="Henrissat B."/>
            <person name="Grigoriev I.V."/>
            <person name="Hibbett D.S."/>
            <person name="Martin F."/>
        </authorList>
    </citation>
    <scope>NUCLEOTIDE SEQUENCE [LARGE SCALE GENOMIC DNA]</scope>
    <source>
        <strain evidence="2">Foug A</strain>
    </source>
</reference>
<accession>A0A0C2YVB2</accession>
<dbReference type="InParanoid" id="A0A0C2YVB2"/>
<sequence>MTQQCCGDLKRVNAATARCAIHVDVTSVLSTVTIYPFDLDTWHHRLDCTLTRGLDQFKDDLLTYRLQRLDWHIPWSERRDFVQNR</sequence>
<organism evidence="1 2">
    <name type="scientific">Scleroderma citrinum Foug A</name>
    <dbReference type="NCBI Taxonomy" id="1036808"/>
    <lineage>
        <taxon>Eukaryota</taxon>
        <taxon>Fungi</taxon>
        <taxon>Dikarya</taxon>
        <taxon>Basidiomycota</taxon>
        <taxon>Agaricomycotina</taxon>
        <taxon>Agaricomycetes</taxon>
        <taxon>Agaricomycetidae</taxon>
        <taxon>Boletales</taxon>
        <taxon>Sclerodermatineae</taxon>
        <taxon>Sclerodermataceae</taxon>
        <taxon>Scleroderma</taxon>
    </lineage>
</organism>
<proteinExistence type="predicted"/>
<reference evidence="1 2" key="1">
    <citation type="submission" date="2014-04" db="EMBL/GenBank/DDBJ databases">
        <authorList>
            <consortium name="DOE Joint Genome Institute"/>
            <person name="Kuo A."/>
            <person name="Kohler A."/>
            <person name="Nagy L.G."/>
            <person name="Floudas D."/>
            <person name="Copeland A."/>
            <person name="Barry K.W."/>
            <person name="Cichocki N."/>
            <person name="Veneault-Fourrey C."/>
            <person name="LaButti K."/>
            <person name="Lindquist E.A."/>
            <person name="Lipzen A."/>
            <person name="Lundell T."/>
            <person name="Morin E."/>
            <person name="Murat C."/>
            <person name="Sun H."/>
            <person name="Tunlid A."/>
            <person name="Henrissat B."/>
            <person name="Grigoriev I.V."/>
            <person name="Hibbett D.S."/>
            <person name="Martin F."/>
            <person name="Nordberg H.P."/>
            <person name="Cantor M.N."/>
            <person name="Hua S.X."/>
        </authorList>
    </citation>
    <scope>NUCLEOTIDE SEQUENCE [LARGE SCALE GENOMIC DNA]</scope>
    <source>
        <strain evidence="1 2">Foug A</strain>
    </source>
</reference>
<gene>
    <name evidence="1" type="ORF">SCLCIDRAFT_31798</name>
</gene>
<evidence type="ECO:0000313" key="2">
    <source>
        <dbReference type="Proteomes" id="UP000053989"/>
    </source>
</evidence>
<keyword evidence="2" id="KW-1185">Reference proteome</keyword>
<protein>
    <submittedName>
        <fullName evidence="1">Uncharacterized protein</fullName>
    </submittedName>
</protein>
<evidence type="ECO:0000313" key="1">
    <source>
        <dbReference type="EMBL" id="KIM53573.1"/>
    </source>
</evidence>
<dbReference type="HOGENOM" id="CLU_2513954_0_0_1"/>
<dbReference type="EMBL" id="KN822177">
    <property type="protein sequence ID" value="KIM53573.1"/>
    <property type="molecule type" value="Genomic_DNA"/>
</dbReference>
<dbReference type="AlphaFoldDB" id="A0A0C2YVB2"/>
<name>A0A0C2YVB2_9AGAM</name>
<dbReference type="Proteomes" id="UP000053989">
    <property type="component" value="Unassembled WGS sequence"/>
</dbReference>